<keyword evidence="2" id="KW-0812">Transmembrane</keyword>
<dbReference type="NCBIfam" id="TIGR00254">
    <property type="entry name" value="GGDEF"/>
    <property type="match status" value="1"/>
</dbReference>
<dbReference type="Gene3D" id="3.30.70.270">
    <property type="match status" value="1"/>
</dbReference>
<dbReference type="AlphaFoldDB" id="A0A831RX20"/>
<comment type="cofactor">
    <cofactor evidence="1">
        <name>Mg(2+)</name>
        <dbReference type="ChEBI" id="CHEBI:18420"/>
    </cofactor>
</comment>
<protein>
    <submittedName>
        <fullName evidence="5">EAL domain-containing protein</fullName>
    </submittedName>
</protein>
<evidence type="ECO:0000259" key="3">
    <source>
        <dbReference type="PROSITE" id="PS50883"/>
    </source>
</evidence>
<dbReference type="EMBL" id="DRLF01000356">
    <property type="protein sequence ID" value="HEC07246.1"/>
    <property type="molecule type" value="Genomic_DNA"/>
</dbReference>
<dbReference type="Proteomes" id="UP000886339">
    <property type="component" value="Unassembled WGS sequence"/>
</dbReference>
<evidence type="ECO:0000256" key="2">
    <source>
        <dbReference type="SAM" id="Phobius"/>
    </source>
</evidence>
<evidence type="ECO:0000259" key="4">
    <source>
        <dbReference type="PROSITE" id="PS50887"/>
    </source>
</evidence>
<dbReference type="PROSITE" id="PS50883">
    <property type="entry name" value="EAL"/>
    <property type="match status" value="1"/>
</dbReference>
<dbReference type="InterPro" id="IPR001633">
    <property type="entry name" value="EAL_dom"/>
</dbReference>
<dbReference type="InterPro" id="IPR035919">
    <property type="entry name" value="EAL_sf"/>
</dbReference>
<comment type="caution">
    <text evidence="5">The sequence shown here is derived from an EMBL/GenBank/DDBJ whole genome shotgun (WGS) entry which is preliminary data.</text>
</comment>
<evidence type="ECO:0000313" key="5">
    <source>
        <dbReference type="EMBL" id="HEC07246.1"/>
    </source>
</evidence>
<dbReference type="InterPro" id="IPR052155">
    <property type="entry name" value="Biofilm_reg_signaling"/>
</dbReference>
<dbReference type="CDD" id="cd01949">
    <property type="entry name" value="GGDEF"/>
    <property type="match status" value="1"/>
</dbReference>
<dbReference type="SUPFAM" id="SSF55073">
    <property type="entry name" value="Nucleotide cyclase"/>
    <property type="match status" value="1"/>
</dbReference>
<dbReference type="Gene3D" id="3.20.20.450">
    <property type="entry name" value="EAL domain"/>
    <property type="match status" value="1"/>
</dbReference>
<reference evidence="5" key="1">
    <citation type="journal article" date="2020" name="mSystems">
        <title>Genome- and Community-Level Interaction Insights into Carbon Utilization and Element Cycling Functions of Hydrothermarchaeota in Hydrothermal Sediment.</title>
        <authorList>
            <person name="Zhou Z."/>
            <person name="Liu Y."/>
            <person name="Xu W."/>
            <person name="Pan J."/>
            <person name="Luo Z.H."/>
            <person name="Li M."/>
        </authorList>
    </citation>
    <scope>NUCLEOTIDE SEQUENCE [LARGE SCALE GENOMIC DNA]</scope>
    <source>
        <strain evidence="5">HyVt-458</strain>
    </source>
</reference>
<dbReference type="SMART" id="SM00052">
    <property type="entry name" value="EAL"/>
    <property type="match status" value="1"/>
</dbReference>
<dbReference type="Pfam" id="PF00990">
    <property type="entry name" value="GGDEF"/>
    <property type="match status" value="1"/>
</dbReference>
<feature type="non-terminal residue" evidence="5">
    <location>
        <position position="1"/>
    </location>
</feature>
<accession>A0A831RX20</accession>
<gene>
    <name evidence="5" type="ORF">ENJ12_10360</name>
</gene>
<dbReference type="Pfam" id="PF00563">
    <property type="entry name" value="EAL"/>
    <property type="match status" value="1"/>
</dbReference>
<dbReference type="PANTHER" id="PTHR44757">
    <property type="entry name" value="DIGUANYLATE CYCLASE DGCP"/>
    <property type="match status" value="1"/>
</dbReference>
<keyword evidence="2" id="KW-1133">Transmembrane helix</keyword>
<dbReference type="SUPFAM" id="SSF141868">
    <property type="entry name" value="EAL domain-like"/>
    <property type="match status" value="1"/>
</dbReference>
<dbReference type="FunFam" id="3.30.70.270:FF:000001">
    <property type="entry name" value="Diguanylate cyclase domain protein"/>
    <property type="match status" value="1"/>
</dbReference>
<keyword evidence="2" id="KW-0472">Membrane</keyword>
<proteinExistence type="predicted"/>
<evidence type="ECO:0000256" key="1">
    <source>
        <dbReference type="ARBA" id="ARBA00001946"/>
    </source>
</evidence>
<dbReference type="InterPro" id="IPR043128">
    <property type="entry name" value="Rev_trsase/Diguanyl_cyclase"/>
</dbReference>
<dbReference type="Gene3D" id="6.10.340.10">
    <property type="match status" value="1"/>
</dbReference>
<dbReference type="InterPro" id="IPR029787">
    <property type="entry name" value="Nucleotide_cyclase"/>
</dbReference>
<feature type="transmembrane region" description="Helical" evidence="2">
    <location>
        <begin position="177"/>
        <end position="195"/>
    </location>
</feature>
<name>A0A831RX20_9GAMM</name>
<sequence length="695" mass="79355">KSRAIHDALDSIVGQMVQRKDVSEFTHLVYQARHTWQQLQSEVNLLVANRFSVFSDNPEMGIEDSVRNIGKYLKKMQQLLLELEESRVPKRLSVVEDGVWQRLLRNVDEWRQSYQDLLASLHSQRWREDLYVYKSSLLPHIRSMQTDLKKLQDALVQQTADDTTGLTNVASRLSQTIFLLTGLGILWILFAYVYLRIRVIKPIADTAHALRQEANGNSDVVIPQSKLAETQDLVEAFSEMRRQVWKRQQGLDHLAHHDPLTQLPNRLLFMDRLEHALSIARRHNKMVALLFLDLDNFKQINDALGHFAGDELLVNVARRLQKVIRKSDTVARLGGDEFAILLEDIGQKAFARNVALKILKELQSPLEIGSQQYHISGSIGISIAPYDDNQPEDLLRDADSAMYEAKRCGKNNYHFFSSELLQRVSRQLDLEHRLRDAALKKEFLFHYQPIVDASTGQLIAVEALMRWQPENGPLIYPDEFMETMKSQNLDLSRKVTEHLFAQVDDLQEHVLNEYGIRLRVSINMAPSALRDPSRHSGVITTLRRLKYPSLITLEITEDTLLEDLATARALFSELRQLGIPLVLDDFGTGQSSLNHLRSYPFDSIKIDREFVRDISSDEDDAILVKAITQLAHSFGMKVVAEGVETEAQRRYLINIGCDYLQGYIISKPLPTDALLSFLGATEMSLPEKSSASRKS</sequence>
<dbReference type="SMART" id="SM00267">
    <property type="entry name" value="GGDEF"/>
    <property type="match status" value="1"/>
</dbReference>
<dbReference type="PROSITE" id="PS50887">
    <property type="entry name" value="GGDEF"/>
    <property type="match status" value="1"/>
</dbReference>
<feature type="domain" description="EAL" evidence="3">
    <location>
        <begin position="427"/>
        <end position="682"/>
    </location>
</feature>
<dbReference type="InterPro" id="IPR000160">
    <property type="entry name" value="GGDEF_dom"/>
</dbReference>
<dbReference type="CDD" id="cd01948">
    <property type="entry name" value="EAL"/>
    <property type="match status" value="1"/>
</dbReference>
<dbReference type="GO" id="GO:0003824">
    <property type="term" value="F:catalytic activity"/>
    <property type="evidence" value="ECO:0007669"/>
    <property type="project" value="UniProtKB-ARBA"/>
</dbReference>
<organism evidence="5">
    <name type="scientific">Thiolapillus brandeum</name>
    <dbReference type="NCBI Taxonomy" id="1076588"/>
    <lineage>
        <taxon>Bacteria</taxon>
        <taxon>Pseudomonadati</taxon>
        <taxon>Pseudomonadota</taxon>
        <taxon>Gammaproteobacteria</taxon>
        <taxon>Chromatiales</taxon>
        <taxon>Sedimenticolaceae</taxon>
        <taxon>Thiolapillus</taxon>
    </lineage>
</organism>
<dbReference type="PANTHER" id="PTHR44757:SF2">
    <property type="entry name" value="BIOFILM ARCHITECTURE MAINTENANCE PROTEIN MBAA"/>
    <property type="match status" value="1"/>
</dbReference>
<feature type="domain" description="GGDEF" evidence="4">
    <location>
        <begin position="285"/>
        <end position="418"/>
    </location>
</feature>